<dbReference type="STRING" id="5601.A0A0D2E410"/>
<sequence>MGSIGPNTETRDSLVDWQAKVTHKQQQCRDAIPREWQVPPQVLKLLEFPLDKKPNRLIDLDVVRKTGILSDRELALTEKYTVPELLAELASGHLTSVEVTTAFSKRAAVAQQLTSCLTETFFDQALERARYLDQNRSEGKLVGPLHGLPISLKDSFQVAGTEASIGFVSFLGKKSTENSPIVDILLSLGAVPYVKTNIPMTLMTADSDNNIFGRTLNPHNTALNAGGSSGGEGALVALRGSPLGVGTDVAGSIRIPSLCCGAYGFKPTSSRIPYGGQATPGLPGWKPITACAGPLANDFEALEIFTKAVIDSIPGALDSTAIDVPWRQLDPITDSKLRIGVLAEDPSYPLHPPVKRALAEAVQRIQADGHEVIQLSAEQGHVADATEVAAKLFSLETGTSAGHIKASGEPPVPSVAAQYQPANRGEKSFVPDISKLGKLQQYAALTVKRQDLSEDWRRLWSGLKLDAVLGPPAQNTAVPHDTFGWPPYTAHLNLLDYPACVIPFSKTSKQLDHEPFIIQPDQAGPCYDPEVQDGAPCSIQVFTGRMRDEECIRVARIIDRCLSA</sequence>
<dbReference type="InterPro" id="IPR020556">
    <property type="entry name" value="Amidase_CS"/>
</dbReference>
<dbReference type="InterPro" id="IPR036928">
    <property type="entry name" value="AS_sf"/>
</dbReference>
<evidence type="ECO:0000256" key="4">
    <source>
        <dbReference type="ARBA" id="ARBA00022801"/>
    </source>
</evidence>
<dbReference type="PANTHER" id="PTHR46072:SF3">
    <property type="entry name" value="AMIDASE"/>
    <property type="match status" value="1"/>
</dbReference>
<feature type="active site" description="Acyl-ester intermediate" evidence="5">
    <location>
        <position position="252"/>
    </location>
</feature>
<dbReference type="EC" id="3.5.1.4" evidence="3"/>
<evidence type="ECO:0000313" key="9">
    <source>
        <dbReference type="Proteomes" id="UP000054266"/>
    </source>
</evidence>
<evidence type="ECO:0000256" key="1">
    <source>
        <dbReference type="ARBA" id="ARBA00001311"/>
    </source>
</evidence>
<reference evidence="8 9" key="1">
    <citation type="submission" date="2015-01" db="EMBL/GenBank/DDBJ databases">
        <title>The Genome Sequence of Capronia semiimmersa CBS27337.</title>
        <authorList>
            <consortium name="The Broad Institute Genomics Platform"/>
            <person name="Cuomo C."/>
            <person name="de Hoog S."/>
            <person name="Gorbushina A."/>
            <person name="Stielow B."/>
            <person name="Teixiera M."/>
            <person name="Abouelleil A."/>
            <person name="Chapman S.B."/>
            <person name="Priest M."/>
            <person name="Young S.K."/>
            <person name="Wortman J."/>
            <person name="Nusbaum C."/>
            <person name="Birren B."/>
        </authorList>
    </citation>
    <scope>NUCLEOTIDE SEQUENCE [LARGE SCALE GENOMIC DNA]</scope>
    <source>
        <strain evidence="8 9">CBS 27337</strain>
    </source>
</reference>
<evidence type="ECO:0000313" key="8">
    <source>
        <dbReference type="EMBL" id="KIW69072.1"/>
    </source>
</evidence>
<evidence type="ECO:0000256" key="2">
    <source>
        <dbReference type="ARBA" id="ARBA00009199"/>
    </source>
</evidence>
<feature type="domain" description="Amidase" evidence="7">
    <location>
        <begin position="98"/>
        <end position="551"/>
    </location>
</feature>
<accession>A0A0D2E410</accession>
<feature type="binding site" evidence="6">
    <location>
        <position position="202"/>
    </location>
    <ligand>
        <name>substrate</name>
    </ligand>
</feature>
<dbReference type="InterPro" id="IPR023631">
    <property type="entry name" value="Amidase_dom"/>
</dbReference>
<evidence type="ECO:0000256" key="5">
    <source>
        <dbReference type="PIRSR" id="PIRSR001221-1"/>
    </source>
</evidence>
<protein>
    <recommendedName>
        <fullName evidence="3">amidase</fullName>
        <ecNumber evidence="3">3.5.1.4</ecNumber>
    </recommendedName>
</protein>
<dbReference type="SUPFAM" id="SSF75304">
    <property type="entry name" value="Amidase signature (AS) enzymes"/>
    <property type="match status" value="1"/>
</dbReference>
<dbReference type="EMBL" id="KN846958">
    <property type="protein sequence ID" value="KIW69072.1"/>
    <property type="molecule type" value="Genomic_DNA"/>
</dbReference>
<dbReference type="PIRSF" id="PIRSF001221">
    <property type="entry name" value="Amidase_fungi"/>
    <property type="match status" value="1"/>
</dbReference>
<dbReference type="PROSITE" id="PS00571">
    <property type="entry name" value="AMIDASES"/>
    <property type="match status" value="1"/>
</dbReference>
<dbReference type="HOGENOM" id="CLU_009600_9_2_1"/>
<dbReference type="Pfam" id="PF01425">
    <property type="entry name" value="Amidase"/>
    <property type="match status" value="1"/>
</dbReference>
<proteinExistence type="inferred from homology"/>
<evidence type="ECO:0000259" key="7">
    <source>
        <dbReference type="Pfam" id="PF01425"/>
    </source>
</evidence>
<evidence type="ECO:0000256" key="3">
    <source>
        <dbReference type="ARBA" id="ARBA00012922"/>
    </source>
</evidence>
<organism evidence="8 9">
    <name type="scientific">Phialophora macrospora</name>
    <dbReference type="NCBI Taxonomy" id="1851006"/>
    <lineage>
        <taxon>Eukaryota</taxon>
        <taxon>Fungi</taxon>
        <taxon>Dikarya</taxon>
        <taxon>Ascomycota</taxon>
        <taxon>Pezizomycotina</taxon>
        <taxon>Eurotiomycetes</taxon>
        <taxon>Chaetothyriomycetidae</taxon>
        <taxon>Chaetothyriales</taxon>
        <taxon>Herpotrichiellaceae</taxon>
        <taxon>Phialophora</taxon>
    </lineage>
</organism>
<feature type="active site" description="Charge relay system" evidence="5">
    <location>
        <position position="228"/>
    </location>
</feature>
<feature type="binding site" evidence="6">
    <location>
        <position position="228"/>
    </location>
    <ligand>
        <name>substrate</name>
    </ligand>
</feature>
<dbReference type="Gene3D" id="3.90.1300.10">
    <property type="entry name" value="Amidase signature (AS) domain"/>
    <property type="match status" value="1"/>
</dbReference>
<feature type="active site" description="Charge relay system" evidence="5">
    <location>
        <position position="153"/>
    </location>
</feature>
<gene>
    <name evidence="8" type="ORF">PV04_04970</name>
</gene>
<evidence type="ECO:0000256" key="6">
    <source>
        <dbReference type="PIRSR" id="PIRSR001221-2"/>
    </source>
</evidence>
<dbReference type="AlphaFoldDB" id="A0A0D2E410"/>
<keyword evidence="4" id="KW-0378">Hydrolase</keyword>
<comment type="similarity">
    <text evidence="2">Belongs to the amidase family.</text>
</comment>
<comment type="catalytic activity">
    <reaction evidence="1">
        <text>a monocarboxylic acid amide + H2O = a monocarboxylate + NH4(+)</text>
        <dbReference type="Rhea" id="RHEA:12020"/>
        <dbReference type="ChEBI" id="CHEBI:15377"/>
        <dbReference type="ChEBI" id="CHEBI:28938"/>
        <dbReference type="ChEBI" id="CHEBI:35757"/>
        <dbReference type="ChEBI" id="CHEBI:83628"/>
        <dbReference type="EC" id="3.5.1.4"/>
    </reaction>
</comment>
<keyword evidence="9" id="KW-1185">Reference proteome</keyword>
<dbReference type="Proteomes" id="UP000054266">
    <property type="component" value="Unassembled WGS sequence"/>
</dbReference>
<dbReference type="PANTHER" id="PTHR46072">
    <property type="entry name" value="AMIDASE-RELATED-RELATED"/>
    <property type="match status" value="1"/>
</dbReference>
<name>A0A0D2E410_9EURO</name>
<dbReference type="GO" id="GO:0004040">
    <property type="term" value="F:amidase activity"/>
    <property type="evidence" value="ECO:0007669"/>
    <property type="project" value="UniProtKB-EC"/>
</dbReference>
<feature type="binding site" evidence="6">
    <location>
        <begin position="249"/>
        <end position="252"/>
    </location>
    <ligand>
        <name>substrate</name>
    </ligand>
</feature>